<feature type="compositionally biased region" description="Polar residues" evidence="1">
    <location>
        <begin position="107"/>
        <end position="131"/>
    </location>
</feature>
<accession>A0A409WQ54</accession>
<feature type="region of interest" description="Disordered" evidence="1">
    <location>
        <begin position="88"/>
        <end position="195"/>
    </location>
</feature>
<dbReference type="InParanoid" id="A0A409WQ54"/>
<feature type="compositionally biased region" description="Acidic residues" evidence="1">
    <location>
        <begin position="180"/>
        <end position="190"/>
    </location>
</feature>
<comment type="caution">
    <text evidence="2">The sequence shown here is derived from an EMBL/GenBank/DDBJ whole genome shotgun (WGS) entry which is preliminary data.</text>
</comment>
<evidence type="ECO:0000313" key="3">
    <source>
        <dbReference type="Proteomes" id="UP000284842"/>
    </source>
</evidence>
<organism evidence="2 3">
    <name type="scientific">Panaeolus cyanescens</name>
    <dbReference type="NCBI Taxonomy" id="181874"/>
    <lineage>
        <taxon>Eukaryota</taxon>
        <taxon>Fungi</taxon>
        <taxon>Dikarya</taxon>
        <taxon>Basidiomycota</taxon>
        <taxon>Agaricomycotina</taxon>
        <taxon>Agaricomycetes</taxon>
        <taxon>Agaricomycetidae</taxon>
        <taxon>Agaricales</taxon>
        <taxon>Agaricineae</taxon>
        <taxon>Galeropsidaceae</taxon>
        <taxon>Panaeolus</taxon>
    </lineage>
</organism>
<evidence type="ECO:0000313" key="2">
    <source>
        <dbReference type="EMBL" id="PPQ80629.1"/>
    </source>
</evidence>
<feature type="compositionally biased region" description="Gly residues" evidence="1">
    <location>
        <begin position="147"/>
        <end position="156"/>
    </location>
</feature>
<protein>
    <submittedName>
        <fullName evidence="2">Uncharacterized protein</fullName>
    </submittedName>
</protein>
<evidence type="ECO:0000256" key="1">
    <source>
        <dbReference type="SAM" id="MobiDB-lite"/>
    </source>
</evidence>
<name>A0A409WQ54_9AGAR</name>
<proteinExistence type="predicted"/>
<dbReference type="Proteomes" id="UP000284842">
    <property type="component" value="Unassembled WGS sequence"/>
</dbReference>
<dbReference type="EMBL" id="NHTK01005349">
    <property type="protein sequence ID" value="PPQ80629.1"/>
    <property type="molecule type" value="Genomic_DNA"/>
</dbReference>
<keyword evidence="3" id="KW-1185">Reference proteome</keyword>
<reference evidence="2 3" key="1">
    <citation type="journal article" date="2018" name="Evol. Lett.">
        <title>Horizontal gene cluster transfer increased hallucinogenic mushroom diversity.</title>
        <authorList>
            <person name="Reynolds H.T."/>
            <person name="Vijayakumar V."/>
            <person name="Gluck-Thaler E."/>
            <person name="Korotkin H.B."/>
            <person name="Matheny P.B."/>
            <person name="Slot J.C."/>
        </authorList>
    </citation>
    <scope>NUCLEOTIDE SEQUENCE [LARGE SCALE GENOMIC DNA]</scope>
    <source>
        <strain evidence="2 3">2629</strain>
    </source>
</reference>
<gene>
    <name evidence="2" type="ORF">CVT24_002729</name>
</gene>
<sequence>MWRAENYAYKLLQREAEQDTQPPWYGTATYLEPSLGIPDQDSRVRDCALYLYSFPHEVCLNVDVRPTTPEAVSDRFIPPRKRPEYDWFWSAPSSPAPPTTTSEVDSETSIATAADSPSASELLGQPSNRSGMLSPISGVEGDDEGAVGSGSDGEGNGRSSDEGEDEDEPNGGEGSNAREDGEDEDTDTETDVIPVVWPRGVKRKHKILLGPVSPYRTPSPEIDEEYWRARAPPPRPQNETWDHWNYETHLRNYFGPESPSSS</sequence>
<dbReference type="AlphaFoldDB" id="A0A409WQ54"/>